<dbReference type="Proteomes" id="UP000807769">
    <property type="component" value="Unassembled WGS sequence"/>
</dbReference>
<dbReference type="PANTHER" id="PTHR33096">
    <property type="entry name" value="CXC2 DOMAIN-CONTAINING PROTEIN"/>
    <property type="match status" value="1"/>
</dbReference>
<sequence>MGITMEALELYHMAHIRSPHFCIQTFVKTMCDLHGVSDMVMKSIQRDSPNWHLRHTCLACSYVLADEEQLTFKMLYTMDKNDSLKQVIRRTLNNNNLDSVGISSELPTGQLLTSNHYLSCSFVNQFAQNLLSATSDDVNMVQSGELAKYPLAVVARMLKVFGDDLGAGYDISCQFKITLNNSSLGPLICSLHHLCLLSSLTTYIKGLGLKDLETCEHTFSKSNSLTSALHYASVFHHQQAIDSYFDHNDNIEVYGNLSNFLHCNYKQALNILATGNVMQDLKIRDNSVFESWLDEEKAYLNGLSQEPEEEMLQIEYWQRLCHAVEDYDRNLKLVQALEYKLEVSTRWVPENTDWQKVGRLIANRKYQCALDHLEGLVVACIFELTKMNRAGTGYKLHKHIVKALQTPSVAIRAALNTYNAIASAMATPQQTLQWEEVVNYAFLTNFDLLCNAWADVSQLLDEDSYLQFSSPALANQLAIHHNIQGHFNAHHLKWLHNISMLPGFSKTLVPGLSTHTSPGESASMPDIIPANILAGPILMPKPSFPYMQIHMRTWMRKSRKKS</sequence>
<name>A0A9P7DVV9_9AGAM</name>
<dbReference type="GeneID" id="64632775"/>
<dbReference type="PANTHER" id="PTHR33096:SF1">
    <property type="entry name" value="CXC1-LIKE CYSTEINE CLUSTER ASSOCIATED WITH KDZ TRANSPOSASES DOMAIN-CONTAINING PROTEIN"/>
    <property type="match status" value="1"/>
</dbReference>
<evidence type="ECO:0000313" key="2">
    <source>
        <dbReference type="Proteomes" id="UP000807769"/>
    </source>
</evidence>
<accession>A0A9P7DVV9</accession>
<dbReference type="RefSeq" id="XP_041186787.1">
    <property type="nucleotide sequence ID" value="XM_041338759.1"/>
</dbReference>
<gene>
    <name evidence="1" type="ORF">BJ212DRAFT_1449816</name>
</gene>
<proteinExistence type="predicted"/>
<protein>
    <submittedName>
        <fullName evidence="1">Uncharacterized protein</fullName>
    </submittedName>
</protein>
<dbReference type="Pfam" id="PF18758">
    <property type="entry name" value="KDZ"/>
    <property type="match status" value="1"/>
</dbReference>
<keyword evidence="2" id="KW-1185">Reference proteome</keyword>
<comment type="caution">
    <text evidence="1">The sequence shown here is derived from an EMBL/GenBank/DDBJ whole genome shotgun (WGS) entry which is preliminary data.</text>
</comment>
<evidence type="ECO:0000313" key="1">
    <source>
        <dbReference type="EMBL" id="KAG1804163.1"/>
    </source>
</evidence>
<reference evidence="1" key="1">
    <citation type="journal article" date="2020" name="New Phytol.">
        <title>Comparative genomics reveals dynamic genome evolution in host specialist ectomycorrhizal fungi.</title>
        <authorList>
            <person name="Lofgren L.A."/>
            <person name="Nguyen N.H."/>
            <person name="Vilgalys R."/>
            <person name="Ruytinx J."/>
            <person name="Liao H.L."/>
            <person name="Branco S."/>
            <person name="Kuo A."/>
            <person name="LaButti K."/>
            <person name="Lipzen A."/>
            <person name="Andreopoulos W."/>
            <person name="Pangilinan J."/>
            <person name="Riley R."/>
            <person name="Hundley H."/>
            <person name="Na H."/>
            <person name="Barry K."/>
            <person name="Grigoriev I.V."/>
            <person name="Stajich J.E."/>
            <person name="Kennedy P.G."/>
        </authorList>
    </citation>
    <scope>NUCLEOTIDE SEQUENCE</scope>
    <source>
        <strain evidence="1">MN1</strain>
    </source>
</reference>
<dbReference type="InterPro" id="IPR040521">
    <property type="entry name" value="KDZ"/>
</dbReference>
<dbReference type="OrthoDB" id="3246730at2759"/>
<dbReference type="AlphaFoldDB" id="A0A9P7DVV9"/>
<organism evidence="1 2">
    <name type="scientific">Suillus subaureus</name>
    <dbReference type="NCBI Taxonomy" id="48587"/>
    <lineage>
        <taxon>Eukaryota</taxon>
        <taxon>Fungi</taxon>
        <taxon>Dikarya</taxon>
        <taxon>Basidiomycota</taxon>
        <taxon>Agaricomycotina</taxon>
        <taxon>Agaricomycetes</taxon>
        <taxon>Agaricomycetidae</taxon>
        <taxon>Boletales</taxon>
        <taxon>Suillineae</taxon>
        <taxon>Suillaceae</taxon>
        <taxon>Suillus</taxon>
    </lineage>
</organism>
<dbReference type="EMBL" id="JABBWG010000061">
    <property type="protein sequence ID" value="KAG1804163.1"/>
    <property type="molecule type" value="Genomic_DNA"/>
</dbReference>